<feature type="transmembrane region" description="Helical" evidence="1">
    <location>
        <begin position="36"/>
        <end position="55"/>
    </location>
</feature>
<feature type="transmembrane region" description="Helical" evidence="1">
    <location>
        <begin position="108"/>
        <end position="129"/>
    </location>
</feature>
<dbReference type="Pfam" id="PF14108">
    <property type="entry name" value="ABA4-like"/>
    <property type="match status" value="1"/>
</dbReference>
<protein>
    <submittedName>
        <fullName evidence="2">DUF4281 domain-containing protein</fullName>
    </submittedName>
</protein>
<sequence>MSVQIFQVANFFVLPFWILMIFLPKWNITKRVMESYIPFVPLAATYLYLFINSITPETAQSFSNPQLSDIARLFADEKVAVTGWLHFLTLDLFTGRYVYLEGQKTGMWTVHSLILCFFAGPLGLLSHILTDWIAKAFFPSEKVENLSEKPS</sequence>
<gene>
    <name evidence="3" type="ORF">DA73_0230380</name>
    <name evidence="2" type="ORF">DA73_0400008595</name>
</gene>
<dbReference type="OrthoDB" id="345237at2"/>
<evidence type="ECO:0000256" key="1">
    <source>
        <dbReference type="SAM" id="Phobius"/>
    </source>
</evidence>
<keyword evidence="1" id="KW-0812">Transmembrane</keyword>
<keyword evidence="1" id="KW-1133">Transmembrane helix</keyword>
<reference evidence="3" key="1">
    <citation type="journal article" date="2015" name="Genome Announc.">
        <title>Draft Genome Sequence of Tolypothrix boutellei Strain VB521301.</title>
        <authorList>
            <person name="Chandrababunaidu M.M."/>
            <person name="Singh D."/>
            <person name="Sen D."/>
            <person name="Bhan S."/>
            <person name="Das S."/>
            <person name="Gupta A."/>
            <person name="Adhikary S.P."/>
            <person name="Tripathy S."/>
        </authorList>
    </citation>
    <scope>NUCLEOTIDE SEQUENCE</scope>
    <source>
        <strain evidence="3">VB521301</strain>
    </source>
</reference>
<dbReference type="InterPro" id="IPR025461">
    <property type="entry name" value="ABA4-like"/>
</dbReference>
<dbReference type="PANTHER" id="PTHR34543:SF1">
    <property type="entry name" value="PROTEIN ABA DEFICIENT 4, CHLOROPLASTIC"/>
    <property type="match status" value="1"/>
</dbReference>
<reference evidence="2" key="2">
    <citation type="submission" date="2019-11" db="EMBL/GenBank/DDBJ databases">
        <title>Improved Assembly of Tolypothrix boutellei genome.</title>
        <authorList>
            <person name="Sarangi A.N."/>
            <person name="Mukherjee M."/>
            <person name="Ghosh S."/>
            <person name="Singh D."/>
            <person name="Das A."/>
            <person name="Kant S."/>
            <person name="Prusty A."/>
            <person name="Tripathy S."/>
        </authorList>
    </citation>
    <scope>NUCLEOTIDE SEQUENCE</scope>
    <source>
        <strain evidence="2">VB521301</strain>
    </source>
</reference>
<dbReference type="PANTHER" id="PTHR34543">
    <property type="entry name" value="PROTEIN ABA DEFICIENT 4, CHLOROPLASTIC"/>
    <property type="match status" value="1"/>
</dbReference>
<dbReference type="EMBL" id="JHEG02000058">
    <property type="protein sequence ID" value="KIE08818.1"/>
    <property type="molecule type" value="Genomic_DNA"/>
</dbReference>
<organism evidence="3">
    <name type="scientific">Tolypothrix bouteillei VB521301</name>
    <dbReference type="NCBI Taxonomy" id="1479485"/>
    <lineage>
        <taxon>Bacteria</taxon>
        <taxon>Bacillati</taxon>
        <taxon>Cyanobacteriota</taxon>
        <taxon>Cyanophyceae</taxon>
        <taxon>Nostocales</taxon>
        <taxon>Tolypothrichaceae</taxon>
        <taxon>Tolypothrix</taxon>
    </lineage>
</organism>
<keyword evidence="4" id="KW-1185">Reference proteome</keyword>
<evidence type="ECO:0000313" key="2">
    <source>
        <dbReference type="EMBL" id="KAF3885507.1"/>
    </source>
</evidence>
<feature type="transmembrane region" description="Helical" evidence="1">
    <location>
        <begin position="6"/>
        <end position="24"/>
    </location>
</feature>
<dbReference type="EMBL" id="JHEG04000001">
    <property type="protein sequence ID" value="KAF3885507.1"/>
    <property type="molecule type" value="Genomic_DNA"/>
</dbReference>
<evidence type="ECO:0000313" key="4">
    <source>
        <dbReference type="Proteomes" id="UP000029738"/>
    </source>
</evidence>
<comment type="caution">
    <text evidence="3">The sequence shown here is derived from an EMBL/GenBank/DDBJ whole genome shotgun (WGS) entry which is preliminary data.</text>
</comment>
<name>A0A0C1QYW3_9CYAN</name>
<dbReference type="Proteomes" id="UP000029738">
    <property type="component" value="Unassembled WGS sequence"/>
</dbReference>
<keyword evidence="1" id="KW-0472">Membrane</keyword>
<dbReference type="AlphaFoldDB" id="A0A0C1QYW3"/>
<evidence type="ECO:0000313" key="3">
    <source>
        <dbReference type="EMBL" id="KIE08818.1"/>
    </source>
</evidence>
<dbReference type="RefSeq" id="WP_038101845.1">
    <property type="nucleotide sequence ID" value="NZ_JHEG04000001.1"/>
</dbReference>
<accession>A0A0C1QYW3</accession>
<proteinExistence type="predicted"/>
<dbReference type="STRING" id="1479485.DA73_0230380"/>